<dbReference type="GO" id="GO:0004540">
    <property type="term" value="F:RNA nuclease activity"/>
    <property type="evidence" value="ECO:0007669"/>
    <property type="project" value="InterPro"/>
</dbReference>
<gene>
    <name evidence="4" type="ORF">GALL_532780</name>
</gene>
<evidence type="ECO:0000313" key="4">
    <source>
        <dbReference type="EMBL" id="OIQ65167.1"/>
    </source>
</evidence>
<name>A0A1J5PBJ6_9ZZZZ</name>
<dbReference type="EMBL" id="MLJW01007547">
    <property type="protein sequence ID" value="OIQ65167.1"/>
    <property type="molecule type" value="Genomic_DNA"/>
</dbReference>
<evidence type="ECO:0000256" key="3">
    <source>
        <dbReference type="ARBA" id="ARBA00022801"/>
    </source>
</evidence>
<comment type="caution">
    <text evidence="4">The sequence shown here is derived from an EMBL/GenBank/DDBJ whole genome shotgun (WGS) entry which is preliminary data.</text>
</comment>
<accession>A0A1J5PBJ6</accession>
<dbReference type="InterPro" id="IPR008201">
    <property type="entry name" value="HepT-like"/>
</dbReference>
<protein>
    <submittedName>
        <fullName evidence="4">Uncharacterized protein</fullName>
    </submittedName>
</protein>
<dbReference type="Pfam" id="PF01934">
    <property type="entry name" value="HepT-like"/>
    <property type="match status" value="1"/>
</dbReference>
<proteinExistence type="predicted"/>
<sequence>MVETIDRIVRFTAGMDLQAFVANEQTVLAVKYSLLIISEAAVKLAPLTAELCPGIPWRNPQPRQPVATRIR</sequence>
<organism evidence="4">
    <name type="scientific">mine drainage metagenome</name>
    <dbReference type="NCBI Taxonomy" id="410659"/>
    <lineage>
        <taxon>unclassified sequences</taxon>
        <taxon>metagenomes</taxon>
        <taxon>ecological metagenomes</taxon>
    </lineage>
</organism>
<keyword evidence="3" id="KW-0378">Hydrolase</keyword>
<keyword evidence="1" id="KW-1277">Toxin-antitoxin system</keyword>
<dbReference type="AlphaFoldDB" id="A0A1J5PBJ6"/>
<dbReference type="GO" id="GO:0016787">
    <property type="term" value="F:hydrolase activity"/>
    <property type="evidence" value="ECO:0007669"/>
    <property type="project" value="UniProtKB-KW"/>
</dbReference>
<evidence type="ECO:0000256" key="1">
    <source>
        <dbReference type="ARBA" id="ARBA00022649"/>
    </source>
</evidence>
<evidence type="ECO:0000256" key="2">
    <source>
        <dbReference type="ARBA" id="ARBA00022722"/>
    </source>
</evidence>
<reference evidence="4" key="1">
    <citation type="submission" date="2016-10" db="EMBL/GenBank/DDBJ databases">
        <title>Sequence of Gallionella enrichment culture.</title>
        <authorList>
            <person name="Poehlein A."/>
            <person name="Muehling M."/>
            <person name="Daniel R."/>
        </authorList>
    </citation>
    <scope>NUCLEOTIDE SEQUENCE</scope>
</reference>
<keyword evidence="2" id="KW-0540">Nuclease</keyword>
<dbReference type="GO" id="GO:0110001">
    <property type="term" value="C:toxin-antitoxin complex"/>
    <property type="evidence" value="ECO:0007669"/>
    <property type="project" value="InterPro"/>
</dbReference>